<dbReference type="GO" id="GO:0005829">
    <property type="term" value="C:cytosol"/>
    <property type="evidence" value="ECO:0007669"/>
    <property type="project" value="TreeGrafter"/>
</dbReference>
<dbReference type="PIRSF" id="PIRSF004808">
    <property type="entry name" value="LasT"/>
    <property type="match status" value="1"/>
</dbReference>
<feature type="domain" description="tRNA/rRNA methyltransferase SpoU type" evidence="6">
    <location>
        <begin position="30"/>
        <end position="179"/>
    </location>
</feature>
<dbReference type="InterPro" id="IPR001537">
    <property type="entry name" value="SpoU_MeTrfase"/>
</dbReference>
<evidence type="ECO:0000256" key="2">
    <source>
        <dbReference type="ARBA" id="ARBA00022603"/>
    </source>
</evidence>
<reference evidence="8" key="1">
    <citation type="submission" date="2017-02" db="EMBL/GenBank/DDBJ databases">
        <authorList>
            <person name="Mornico D."/>
        </authorList>
    </citation>
    <scope>NUCLEOTIDE SEQUENCE [LARGE SCALE GENOMIC DNA]</scope>
</reference>
<dbReference type="InterPro" id="IPR029026">
    <property type="entry name" value="tRNA_m1G_MTases_N"/>
</dbReference>
<dbReference type="Proteomes" id="UP000188169">
    <property type="component" value="Unassembled WGS sequence"/>
</dbReference>
<dbReference type="CDD" id="cd18093">
    <property type="entry name" value="SpoU-like_TrmJ"/>
    <property type="match status" value="1"/>
</dbReference>
<comment type="subcellular location">
    <subcellularLocation>
        <location evidence="5">Cytoplasm</location>
    </subcellularLocation>
</comment>
<keyword evidence="5" id="KW-0819">tRNA processing</keyword>
<comment type="subunit">
    <text evidence="5">Homodimer.</text>
</comment>
<dbReference type="RefSeq" id="WP_077448652.1">
    <property type="nucleotide sequence ID" value="NZ_FUGD01000076.1"/>
</dbReference>
<dbReference type="GO" id="GO:0003723">
    <property type="term" value="F:RNA binding"/>
    <property type="evidence" value="ECO:0007669"/>
    <property type="project" value="InterPro"/>
</dbReference>
<dbReference type="AlphaFoldDB" id="A0A1R4EFJ3"/>
<dbReference type="OrthoDB" id="9806346at2"/>
<evidence type="ECO:0000256" key="4">
    <source>
        <dbReference type="ARBA" id="ARBA00022691"/>
    </source>
</evidence>
<protein>
    <recommendedName>
        <fullName evidence="5">tRNA (cytidine/uridine-2'-O-)-methyltransferase TrmJ</fullName>
        <ecNumber evidence="5">2.1.1.200</ecNumber>
    </recommendedName>
    <alternativeName>
        <fullName evidence="5">tRNA (cytidine(32)/uridine(32)-2'-O)-methyltransferase</fullName>
    </alternativeName>
    <alternativeName>
        <fullName evidence="5">tRNA Cm32/Um32 methyltransferase</fullName>
    </alternativeName>
</protein>
<comment type="function">
    <text evidence="5">Catalyzes the formation of 2'O-methylated cytidine (Cm32) or 2'O-methylated uridine (Um32) at position 32 in tRNA.</text>
</comment>
<evidence type="ECO:0000256" key="5">
    <source>
        <dbReference type="RuleBase" id="RU362024"/>
    </source>
</evidence>
<keyword evidence="5" id="KW-0963">Cytoplasm</keyword>
<dbReference type="Pfam" id="PF00588">
    <property type="entry name" value="SpoU_methylase"/>
    <property type="match status" value="1"/>
</dbReference>
<dbReference type="SUPFAM" id="SSF75217">
    <property type="entry name" value="alpha/beta knot"/>
    <property type="match status" value="1"/>
</dbReference>
<dbReference type="InterPro" id="IPR004384">
    <property type="entry name" value="RNA_MeTrfase_TrmJ/LasT"/>
</dbReference>
<keyword evidence="8" id="KW-1185">Reference proteome</keyword>
<dbReference type="EMBL" id="FUGD01000076">
    <property type="protein sequence ID" value="SJM37258.1"/>
    <property type="molecule type" value="Genomic_DNA"/>
</dbReference>
<name>A0A1R4EFJ3_9GAMM</name>
<organism evidence="7 8">
    <name type="scientific">Psychrobacter pasteurii</name>
    <dbReference type="NCBI Taxonomy" id="1945520"/>
    <lineage>
        <taxon>Bacteria</taxon>
        <taxon>Pseudomonadati</taxon>
        <taxon>Pseudomonadota</taxon>
        <taxon>Gammaproteobacteria</taxon>
        <taxon>Moraxellales</taxon>
        <taxon>Moraxellaceae</taxon>
        <taxon>Psychrobacter</taxon>
    </lineage>
</organism>
<sequence>MTAPSSAKHSSTNTEALEPNALLNQRLKNIKIVMVNTTLPANIGSAARAMLTMGLTDLVVVNPKHPIDEDSAAHAAGAKSVLDSCTVVETLEDALADCHLVFAASSRQRHIPRPVVTPNEAADIILSRPMDETKVAVLFGREDRGLTNQELAMADYHIQIDANPDYPVLNVASAIQVIASFFYSRFLTHDLNAVNPWSLANPSLSSAVETADPTDNNPQIEIKQRQSWDTPAINQQQKNQLQTRIIELMQRLELVETTETDKLRELPSRLSRLLSRVQLDQKEFEIVSSIIAKIKRKL</sequence>
<dbReference type="PANTHER" id="PTHR42786:SF1">
    <property type="entry name" value="TRNA (CYTIDINE_URIDINE-2'-O-)-METHYLTRANSFERASE TRMJ"/>
    <property type="match status" value="1"/>
</dbReference>
<dbReference type="InterPro" id="IPR029028">
    <property type="entry name" value="Alpha/beta_knot_MTases"/>
</dbReference>
<keyword evidence="3 7" id="KW-0808">Transferase</keyword>
<evidence type="ECO:0000259" key="6">
    <source>
        <dbReference type="Pfam" id="PF00588"/>
    </source>
</evidence>
<dbReference type="Gene3D" id="3.40.1280.10">
    <property type="match status" value="1"/>
</dbReference>
<gene>
    <name evidence="5" type="primary">trmJ</name>
    <name evidence="7" type="ORF">A1019T_01230</name>
</gene>
<evidence type="ECO:0000256" key="1">
    <source>
        <dbReference type="ARBA" id="ARBA00007228"/>
    </source>
</evidence>
<dbReference type="EC" id="2.1.1.200" evidence="5"/>
<evidence type="ECO:0000313" key="7">
    <source>
        <dbReference type="EMBL" id="SJM37258.1"/>
    </source>
</evidence>
<comment type="catalytic activity">
    <reaction evidence="5">
        <text>cytidine(32) in tRNA + S-adenosyl-L-methionine = 2'-O-methylcytidine(32) in tRNA + S-adenosyl-L-homocysteine + H(+)</text>
        <dbReference type="Rhea" id="RHEA:42932"/>
        <dbReference type="Rhea" id="RHEA-COMP:10288"/>
        <dbReference type="Rhea" id="RHEA-COMP:10289"/>
        <dbReference type="ChEBI" id="CHEBI:15378"/>
        <dbReference type="ChEBI" id="CHEBI:57856"/>
        <dbReference type="ChEBI" id="CHEBI:59789"/>
        <dbReference type="ChEBI" id="CHEBI:74495"/>
        <dbReference type="ChEBI" id="CHEBI:82748"/>
        <dbReference type="EC" id="2.1.1.200"/>
    </reaction>
</comment>
<proteinExistence type="inferred from homology"/>
<dbReference type="PANTHER" id="PTHR42786">
    <property type="entry name" value="TRNA/RRNA METHYLTRANSFERASE"/>
    <property type="match status" value="1"/>
</dbReference>
<evidence type="ECO:0000313" key="8">
    <source>
        <dbReference type="Proteomes" id="UP000188169"/>
    </source>
</evidence>
<comment type="catalytic activity">
    <reaction evidence="5">
        <text>uridine(32) in tRNA + S-adenosyl-L-methionine = 2'-O-methyluridine(32) in tRNA + S-adenosyl-L-homocysteine + H(+)</text>
        <dbReference type="Rhea" id="RHEA:42936"/>
        <dbReference type="Rhea" id="RHEA-COMP:10107"/>
        <dbReference type="Rhea" id="RHEA-COMP:10290"/>
        <dbReference type="ChEBI" id="CHEBI:15378"/>
        <dbReference type="ChEBI" id="CHEBI:57856"/>
        <dbReference type="ChEBI" id="CHEBI:59789"/>
        <dbReference type="ChEBI" id="CHEBI:65315"/>
        <dbReference type="ChEBI" id="CHEBI:74478"/>
        <dbReference type="EC" id="2.1.1.200"/>
    </reaction>
</comment>
<comment type="similarity">
    <text evidence="1">Belongs to the class IV-like SAM-binding methyltransferase superfamily. RNA methyltransferase TrmH family.</text>
</comment>
<accession>A0A1R4EFJ3</accession>
<dbReference type="GO" id="GO:0106339">
    <property type="term" value="F:tRNA (cytidine(32)-2'-O)-methyltransferase activity"/>
    <property type="evidence" value="ECO:0007669"/>
    <property type="project" value="RHEA"/>
</dbReference>
<dbReference type="GO" id="GO:0002128">
    <property type="term" value="P:tRNA nucleoside ribose methylation"/>
    <property type="evidence" value="ECO:0007669"/>
    <property type="project" value="TreeGrafter"/>
</dbReference>
<keyword evidence="2 5" id="KW-0489">Methyltransferase</keyword>
<evidence type="ECO:0000256" key="3">
    <source>
        <dbReference type="ARBA" id="ARBA00022679"/>
    </source>
</evidence>
<keyword evidence="4 5" id="KW-0949">S-adenosyl-L-methionine</keyword>
<dbReference type="STRING" id="1945520.A1019T_01230"/>
<dbReference type="NCBIfam" id="TIGR00050">
    <property type="entry name" value="rRNA_methyl_1"/>
    <property type="match status" value="1"/>
</dbReference>
<dbReference type="GO" id="GO:0160206">
    <property type="term" value="F:tRNA (cytidine(32)/uridine(32)-2'-O)-methyltransferase activity"/>
    <property type="evidence" value="ECO:0007669"/>
    <property type="project" value="UniProtKB-EC"/>
</dbReference>